<accession>A0A0D3KR78</accession>
<evidence type="ECO:0000313" key="1">
    <source>
        <dbReference type="EnsemblProtists" id="EOD38263"/>
    </source>
</evidence>
<dbReference type="EnsemblProtists" id="EOD38263">
    <property type="protein sequence ID" value="EOD38263"/>
    <property type="gene ID" value="EMIHUDRAFT_200827"/>
</dbReference>
<evidence type="ECO:0000313" key="2">
    <source>
        <dbReference type="Proteomes" id="UP000013827"/>
    </source>
</evidence>
<protein>
    <submittedName>
        <fullName evidence="1">Uncharacterized protein</fullName>
    </submittedName>
</protein>
<dbReference type="AlphaFoldDB" id="A0A0D3KR78"/>
<dbReference type="RefSeq" id="XP_005790692.1">
    <property type="nucleotide sequence ID" value="XM_005790635.1"/>
</dbReference>
<keyword evidence="2" id="KW-1185">Reference proteome</keyword>
<dbReference type="KEGG" id="ehx:EMIHUDRAFT_200827"/>
<dbReference type="HOGENOM" id="CLU_2390647_0_0_1"/>
<proteinExistence type="predicted"/>
<dbReference type="Proteomes" id="UP000013827">
    <property type="component" value="Unassembled WGS sequence"/>
</dbReference>
<organism evidence="1 2">
    <name type="scientific">Emiliania huxleyi (strain CCMP1516)</name>
    <dbReference type="NCBI Taxonomy" id="280463"/>
    <lineage>
        <taxon>Eukaryota</taxon>
        <taxon>Haptista</taxon>
        <taxon>Haptophyta</taxon>
        <taxon>Prymnesiophyceae</taxon>
        <taxon>Isochrysidales</taxon>
        <taxon>Noelaerhabdaceae</taxon>
        <taxon>Emiliania</taxon>
    </lineage>
</organism>
<reference evidence="2" key="1">
    <citation type="journal article" date="2013" name="Nature">
        <title>Pan genome of the phytoplankton Emiliania underpins its global distribution.</title>
        <authorList>
            <person name="Read B.A."/>
            <person name="Kegel J."/>
            <person name="Klute M.J."/>
            <person name="Kuo A."/>
            <person name="Lefebvre S.C."/>
            <person name="Maumus F."/>
            <person name="Mayer C."/>
            <person name="Miller J."/>
            <person name="Monier A."/>
            <person name="Salamov A."/>
            <person name="Young J."/>
            <person name="Aguilar M."/>
            <person name="Claverie J.M."/>
            <person name="Frickenhaus S."/>
            <person name="Gonzalez K."/>
            <person name="Herman E.K."/>
            <person name="Lin Y.C."/>
            <person name="Napier J."/>
            <person name="Ogata H."/>
            <person name="Sarno A.F."/>
            <person name="Shmutz J."/>
            <person name="Schroeder D."/>
            <person name="de Vargas C."/>
            <person name="Verret F."/>
            <person name="von Dassow P."/>
            <person name="Valentin K."/>
            <person name="Van de Peer Y."/>
            <person name="Wheeler G."/>
            <person name="Dacks J.B."/>
            <person name="Delwiche C.F."/>
            <person name="Dyhrman S.T."/>
            <person name="Glockner G."/>
            <person name="John U."/>
            <person name="Richards T."/>
            <person name="Worden A.Z."/>
            <person name="Zhang X."/>
            <person name="Grigoriev I.V."/>
            <person name="Allen A.E."/>
            <person name="Bidle K."/>
            <person name="Borodovsky M."/>
            <person name="Bowler C."/>
            <person name="Brownlee C."/>
            <person name="Cock J.M."/>
            <person name="Elias M."/>
            <person name="Gladyshev V.N."/>
            <person name="Groth M."/>
            <person name="Guda C."/>
            <person name="Hadaegh A."/>
            <person name="Iglesias-Rodriguez M.D."/>
            <person name="Jenkins J."/>
            <person name="Jones B.M."/>
            <person name="Lawson T."/>
            <person name="Leese F."/>
            <person name="Lindquist E."/>
            <person name="Lobanov A."/>
            <person name="Lomsadze A."/>
            <person name="Malik S.B."/>
            <person name="Marsh M.E."/>
            <person name="Mackinder L."/>
            <person name="Mock T."/>
            <person name="Mueller-Roeber B."/>
            <person name="Pagarete A."/>
            <person name="Parker M."/>
            <person name="Probert I."/>
            <person name="Quesneville H."/>
            <person name="Raines C."/>
            <person name="Rensing S.A."/>
            <person name="Riano-Pachon D.M."/>
            <person name="Richier S."/>
            <person name="Rokitta S."/>
            <person name="Shiraiwa Y."/>
            <person name="Soanes D.M."/>
            <person name="van der Giezen M."/>
            <person name="Wahlund T.M."/>
            <person name="Williams B."/>
            <person name="Wilson W."/>
            <person name="Wolfe G."/>
            <person name="Wurch L.L."/>
        </authorList>
    </citation>
    <scope>NUCLEOTIDE SEQUENCE</scope>
</reference>
<reference evidence="1" key="2">
    <citation type="submission" date="2024-10" db="UniProtKB">
        <authorList>
            <consortium name="EnsemblProtists"/>
        </authorList>
    </citation>
    <scope>IDENTIFICATION</scope>
</reference>
<sequence>MAASSDLQALQLQIRNLEQKIDFQHREIKKRDMHMSGRTLLGPPRRVAAMAGSDVVEAMRLALKPFNIDFQHLADDWNATVLTYSCWYRDASTP</sequence>
<name>A0A0D3KR78_EMIH1</name>
<dbReference type="GeneID" id="17283533"/>
<dbReference type="PaxDb" id="2903-EOD38263"/>